<evidence type="ECO:0000259" key="4">
    <source>
        <dbReference type="PROSITE" id="PS51444"/>
    </source>
</evidence>
<organism evidence="5 6">
    <name type="scientific">Hibiscus syriacus</name>
    <name type="common">Rose of Sharon</name>
    <dbReference type="NCBI Taxonomy" id="106335"/>
    <lineage>
        <taxon>Eukaryota</taxon>
        <taxon>Viridiplantae</taxon>
        <taxon>Streptophyta</taxon>
        <taxon>Embryophyta</taxon>
        <taxon>Tracheophyta</taxon>
        <taxon>Spermatophyta</taxon>
        <taxon>Magnoliopsida</taxon>
        <taxon>eudicotyledons</taxon>
        <taxon>Gunneridae</taxon>
        <taxon>Pentapetalae</taxon>
        <taxon>rosids</taxon>
        <taxon>malvids</taxon>
        <taxon>Malvales</taxon>
        <taxon>Malvaceae</taxon>
        <taxon>Malvoideae</taxon>
        <taxon>Hibiscus</taxon>
    </lineage>
</organism>
<dbReference type="Gene3D" id="1.20.58.2220">
    <property type="entry name" value="Formin, FH2 domain"/>
    <property type="match status" value="1"/>
</dbReference>
<dbReference type="Proteomes" id="UP000436088">
    <property type="component" value="Unassembled WGS sequence"/>
</dbReference>
<dbReference type="GO" id="GO:0051015">
    <property type="term" value="F:actin filament binding"/>
    <property type="evidence" value="ECO:0007669"/>
    <property type="project" value="InterPro"/>
</dbReference>
<evidence type="ECO:0000313" key="5">
    <source>
        <dbReference type="EMBL" id="KAE8679117.1"/>
    </source>
</evidence>
<dbReference type="PANTHER" id="PTHR23213">
    <property type="entry name" value="FORMIN-RELATED"/>
    <property type="match status" value="1"/>
</dbReference>
<evidence type="ECO:0000256" key="1">
    <source>
        <dbReference type="ARBA" id="ARBA00025793"/>
    </source>
</evidence>
<dbReference type="EMBL" id="VEPZ02001331">
    <property type="protein sequence ID" value="KAE8679117.1"/>
    <property type="molecule type" value="Genomic_DNA"/>
</dbReference>
<protein>
    <recommendedName>
        <fullName evidence="2">Formin-like protein</fullName>
    </recommendedName>
</protein>
<comment type="similarity">
    <text evidence="1">Belongs to the formin-like family. Class-I subfamily.</text>
</comment>
<dbReference type="SUPFAM" id="SSF101447">
    <property type="entry name" value="Formin homology 2 domain (FH2 domain)"/>
    <property type="match status" value="1"/>
</dbReference>
<dbReference type="AlphaFoldDB" id="A0A6A2YKP2"/>
<dbReference type="PANTHER" id="PTHR23213:SF269">
    <property type="entry name" value="FORMIN-LIKE PROTEIN 5"/>
    <property type="match status" value="1"/>
</dbReference>
<feature type="region of interest" description="Disordered" evidence="3">
    <location>
        <begin position="297"/>
        <end position="428"/>
    </location>
</feature>
<evidence type="ECO:0000256" key="3">
    <source>
        <dbReference type="SAM" id="MobiDB-lite"/>
    </source>
</evidence>
<dbReference type="InterPro" id="IPR027643">
    <property type="entry name" value="Formin-like_plant"/>
</dbReference>
<sequence>MAPTEEEELKLRLFTGELTQLGPAERFLKILVNIPHAYKRMETLLFMCSLHDDLTAIRESFQTLESACKELKSSRLFLKLLEAVLKTGNRMNDGTFRGGAMAFKLDTLLKLADVKGVDGKTTLLHFVVQEIIRTEGLRAARVARDSRSFSSIQSEDLLEDISPDEEEHYRNLGLQKVSNLSSELEYVKKAAALDAENLTTSVSKIGQAMVKTRNFLNTEMKDVDEKSGFHDTLKTFVQNAEADVMSLLEEEKKIMDLVKSTGDYFHGNVKKDEGLRLFSVVRDFLIILDKVCREVKKNPIKPPPKKQGSNVSSTSESRAAPPSPDPHAAPPSPDHHAAPPPPDPHDAPPPLPDPHAAPPPPPDPHAPPTPPDLHAGPPPPPDPRAAQLPPPVPRAAPYSPDPRQKIANAISQQRVDNSSSDSSSDEMS</sequence>
<name>A0A6A2YKP2_HIBSY</name>
<keyword evidence="6" id="KW-1185">Reference proteome</keyword>
<proteinExistence type="inferred from homology"/>
<dbReference type="SMART" id="SM00498">
    <property type="entry name" value="FH2"/>
    <property type="match status" value="1"/>
</dbReference>
<feature type="domain" description="FH2" evidence="4">
    <location>
        <begin position="1"/>
        <end position="314"/>
    </location>
</feature>
<dbReference type="PROSITE" id="PS51444">
    <property type="entry name" value="FH2"/>
    <property type="match status" value="1"/>
</dbReference>
<evidence type="ECO:0000256" key="2">
    <source>
        <dbReference type="RuleBase" id="RU361260"/>
    </source>
</evidence>
<feature type="compositionally biased region" description="Polar residues" evidence="3">
    <location>
        <begin position="307"/>
        <end position="317"/>
    </location>
</feature>
<dbReference type="GO" id="GO:0045010">
    <property type="term" value="P:actin nucleation"/>
    <property type="evidence" value="ECO:0007669"/>
    <property type="project" value="InterPro"/>
</dbReference>
<reference evidence="5" key="1">
    <citation type="submission" date="2019-09" db="EMBL/GenBank/DDBJ databases">
        <title>Draft genome information of white flower Hibiscus syriacus.</title>
        <authorList>
            <person name="Kim Y.-M."/>
        </authorList>
    </citation>
    <scope>NUCLEOTIDE SEQUENCE [LARGE SCALE GENOMIC DNA]</scope>
    <source>
        <strain evidence="5">YM2019G1</strain>
    </source>
</reference>
<feature type="compositionally biased region" description="Pro residues" evidence="3">
    <location>
        <begin position="321"/>
        <end position="394"/>
    </location>
</feature>
<gene>
    <name evidence="5" type="ORF">F3Y22_tig00111402pilonHSYRG00846</name>
</gene>
<accession>A0A6A2YKP2</accession>
<dbReference type="InterPro" id="IPR015425">
    <property type="entry name" value="FH2_Formin"/>
</dbReference>
<dbReference type="InterPro" id="IPR042201">
    <property type="entry name" value="FH2_Formin_sf"/>
</dbReference>
<evidence type="ECO:0000313" key="6">
    <source>
        <dbReference type="Proteomes" id="UP000436088"/>
    </source>
</evidence>
<dbReference type="Pfam" id="PF02181">
    <property type="entry name" value="FH2"/>
    <property type="match status" value="1"/>
</dbReference>
<comment type="caution">
    <text evidence="5">The sequence shown here is derived from an EMBL/GenBank/DDBJ whole genome shotgun (WGS) entry which is preliminary data.</text>
</comment>